<dbReference type="PRINTS" id="PR00080">
    <property type="entry name" value="SDRFAMILY"/>
</dbReference>
<dbReference type="RefSeq" id="WP_158062240.1">
    <property type="nucleotide sequence ID" value="NZ_CP044427.1"/>
</dbReference>
<keyword evidence="4" id="KW-1185">Reference proteome</keyword>
<evidence type="ECO:0000313" key="3">
    <source>
        <dbReference type="EMBL" id="QFG69746.1"/>
    </source>
</evidence>
<dbReference type="KEGG" id="serw:FY030_14485"/>
<name>A0A5J6V979_9MICO</name>
<dbReference type="PROSITE" id="PS00061">
    <property type="entry name" value="ADH_SHORT"/>
    <property type="match status" value="1"/>
</dbReference>
<dbReference type="PANTHER" id="PTHR42760:SF115">
    <property type="entry name" value="3-OXOACYL-[ACYL-CARRIER-PROTEIN] REDUCTASE FABG"/>
    <property type="match status" value="1"/>
</dbReference>
<gene>
    <name evidence="3" type="ORF">FY030_14485</name>
</gene>
<comment type="similarity">
    <text evidence="1">Belongs to the short-chain dehydrogenases/reductases (SDR) family.</text>
</comment>
<accession>A0A5J6V979</accession>
<evidence type="ECO:0000256" key="1">
    <source>
        <dbReference type="ARBA" id="ARBA00006484"/>
    </source>
</evidence>
<sequence>MYRSRTDISGRSALVTGGARGIGREIVRALNEFGANVLIVDLLEDEGRSVVAELDRPDARVEFFRGDVRDKAQVTAAFDAAEAAFGSLQIVVTSAGVVEHLPSNDVVEDGWRYVMDTNVDGTFWAAQEAGRRLARGGSVITIGSMSGLIVNHPQPQASYNASKAAVHALTSSLAVEHAPAGIRFNSVAPGYIATDLTVHVRPDWIEKWKQLTPTGEMGTTQDVASLVAFLASDAASFMTGSVLTIDGGYTSW</sequence>
<dbReference type="OrthoDB" id="286404at2"/>
<dbReference type="Proteomes" id="UP000326546">
    <property type="component" value="Chromosome"/>
</dbReference>
<dbReference type="EMBL" id="CP044427">
    <property type="protein sequence ID" value="QFG69746.1"/>
    <property type="molecule type" value="Genomic_DNA"/>
</dbReference>
<protein>
    <submittedName>
        <fullName evidence="3">SDR family oxidoreductase</fullName>
    </submittedName>
</protein>
<dbReference type="GO" id="GO:0016616">
    <property type="term" value="F:oxidoreductase activity, acting on the CH-OH group of donors, NAD or NADP as acceptor"/>
    <property type="evidence" value="ECO:0007669"/>
    <property type="project" value="TreeGrafter"/>
</dbReference>
<dbReference type="InterPro" id="IPR020904">
    <property type="entry name" value="Sc_DH/Rdtase_CS"/>
</dbReference>
<evidence type="ECO:0000313" key="4">
    <source>
        <dbReference type="Proteomes" id="UP000326546"/>
    </source>
</evidence>
<dbReference type="InterPro" id="IPR036291">
    <property type="entry name" value="NAD(P)-bd_dom_sf"/>
</dbReference>
<dbReference type="Gene3D" id="3.40.50.720">
    <property type="entry name" value="NAD(P)-binding Rossmann-like Domain"/>
    <property type="match status" value="1"/>
</dbReference>
<evidence type="ECO:0000256" key="2">
    <source>
        <dbReference type="ARBA" id="ARBA00023002"/>
    </source>
</evidence>
<reference evidence="3 4" key="1">
    <citation type="submission" date="2019-09" db="EMBL/GenBank/DDBJ databases">
        <title>Serinicoccus pratensis sp. nov., isolated from meadow soil.</title>
        <authorList>
            <person name="Zhang W."/>
        </authorList>
    </citation>
    <scope>NUCLEOTIDE SEQUENCE [LARGE SCALE GENOMIC DNA]</scope>
    <source>
        <strain evidence="3 4">W204</strain>
    </source>
</reference>
<dbReference type="InterPro" id="IPR002347">
    <property type="entry name" value="SDR_fam"/>
</dbReference>
<dbReference type="PANTHER" id="PTHR42760">
    <property type="entry name" value="SHORT-CHAIN DEHYDROGENASES/REDUCTASES FAMILY MEMBER"/>
    <property type="match status" value="1"/>
</dbReference>
<dbReference type="SUPFAM" id="SSF51735">
    <property type="entry name" value="NAD(P)-binding Rossmann-fold domains"/>
    <property type="match status" value="1"/>
</dbReference>
<keyword evidence="2" id="KW-0560">Oxidoreductase</keyword>
<dbReference type="FunFam" id="3.40.50.720:FF:000084">
    <property type="entry name" value="Short-chain dehydrogenase reductase"/>
    <property type="match status" value="1"/>
</dbReference>
<dbReference type="AlphaFoldDB" id="A0A5J6V979"/>
<dbReference type="PRINTS" id="PR00081">
    <property type="entry name" value="GDHRDH"/>
</dbReference>
<organism evidence="3 4">
    <name type="scientific">Ornithinimicrobium pratense</name>
    <dbReference type="NCBI Taxonomy" id="2593973"/>
    <lineage>
        <taxon>Bacteria</taxon>
        <taxon>Bacillati</taxon>
        <taxon>Actinomycetota</taxon>
        <taxon>Actinomycetes</taxon>
        <taxon>Micrococcales</taxon>
        <taxon>Ornithinimicrobiaceae</taxon>
        <taxon>Ornithinimicrobium</taxon>
    </lineage>
</organism>
<proteinExistence type="inferred from homology"/>
<dbReference type="Pfam" id="PF13561">
    <property type="entry name" value="adh_short_C2"/>
    <property type="match status" value="1"/>
</dbReference>